<feature type="region of interest" description="Disordered" evidence="1">
    <location>
        <begin position="582"/>
        <end position="601"/>
    </location>
</feature>
<dbReference type="OrthoDB" id="3307525at2"/>
<evidence type="ECO:0000259" key="3">
    <source>
        <dbReference type="Pfam" id="PF20028"/>
    </source>
</evidence>
<sequence>MTTSPGHRTRSDVDRRRLALIRSGDADAGRVTVGSGYLIAPRLVLTARHVLVDRHAGTPWPVITVRVGHHLDGEPTRADAELLWAHPGGLDVALLRIDREVDPPGSVRWGRPAGTAPLPYEGLGYPWAAKGKVRAPEHLRGLLPVLSGGRDRYVLDQGPAPAARTDGGNAWAGTSGAAIFCGGHLVGVVTEEDQAYGARRLVALPASSFADDDAFTAHVEEHTGRSPLLGAVGAPLPKAGPAPERTRAERELEQLLTPLFPHPDVRVDHARALARELGYEPHGYEPSTADLAALLTTHPRALASLGEAVASGAQATVRAALTHLFSWARALDRGALLSVNEYHTLIDLLRRVCEKQSALLPRTAGEALRHVVLPEALTRSQLGGDEVQAVVEGLEDLTDGVGGPDSGPPVPALLRLVEYVAAAVGDGLGAELRTWSEKTAQRLGIHPGALGERRTDAARWAKRTASPVSRVVMELAQDPAAGGDRYRVRVLLVRDDGSYRVLKETESEPKTPQEAASTLTDAVHAAAQEPGHGDQVPWVTVVVDRAGLDLAVDEWEAESPDGILPAWPIGADYRLSLSCPELSDRGPQREGDQERRWQNGRDSVLVTDHTCGDARQLVHLLKTEHRDTARVVLHGPADQRRSWLLTCLALGVPVVLWDRAAVDHDDAGKLEPLAPADDLAGLPERLRGFRSDSAASPAERRARPSLVWEPKGRPPRSEPLYLSDPWRGTHAS</sequence>
<feature type="region of interest" description="Disordered" evidence="1">
    <location>
        <begin position="682"/>
        <end position="732"/>
    </location>
</feature>
<dbReference type="Pfam" id="PF13365">
    <property type="entry name" value="Trypsin_2"/>
    <property type="match status" value="1"/>
</dbReference>
<evidence type="ECO:0000256" key="1">
    <source>
        <dbReference type="SAM" id="MobiDB-lite"/>
    </source>
</evidence>
<proteinExistence type="predicted"/>
<protein>
    <recommendedName>
        <fullName evidence="6">Serine protease</fullName>
    </recommendedName>
</protein>
<dbReference type="Pfam" id="PF20028">
    <property type="entry name" value="VMAP-C"/>
    <property type="match status" value="1"/>
</dbReference>
<dbReference type="InterPro" id="IPR045450">
    <property type="entry name" value="VMAP_C"/>
</dbReference>
<gene>
    <name evidence="4" type="ORF">DEJ47_33710</name>
</gene>
<feature type="compositionally biased region" description="Basic and acidic residues" evidence="1">
    <location>
        <begin position="582"/>
        <end position="599"/>
    </location>
</feature>
<evidence type="ECO:0000313" key="4">
    <source>
        <dbReference type="EMBL" id="QES30722.1"/>
    </source>
</evidence>
<feature type="region of interest" description="Disordered" evidence="1">
    <location>
        <begin position="227"/>
        <end position="246"/>
    </location>
</feature>
<feature type="domain" description="vWA-MoxR associated protein C-terminal" evidence="3">
    <location>
        <begin position="484"/>
        <end position="709"/>
    </location>
</feature>
<reference evidence="4 5" key="1">
    <citation type="submission" date="2018-05" db="EMBL/GenBank/DDBJ databases">
        <title>Streptomyces venezuelae.</title>
        <authorList>
            <person name="Kim W."/>
            <person name="Lee N."/>
            <person name="Cho B.-K."/>
        </authorList>
    </citation>
    <scope>NUCLEOTIDE SEQUENCE [LARGE SCALE GENOMIC DNA]</scope>
    <source>
        <strain evidence="4 5">ATCC 14583</strain>
    </source>
</reference>
<keyword evidence="5" id="KW-1185">Reference proteome</keyword>
<dbReference type="InterPro" id="IPR009003">
    <property type="entry name" value="Peptidase_S1_PA"/>
</dbReference>
<dbReference type="EMBL" id="CP029193">
    <property type="protein sequence ID" value="QES30722.1"/>
    <property type="molecule type" value="Genomic_DNA"/>
</dbReference>
<dbReference type="SUPFAM" id="SSF50494">
    <property type="entry name" value="Trypsin-like serine proteases"/>
    <property type="match status" value="1"/>
</dbReference>
<feature type="domain" description="vWA-MoxR associated protein middle region 0" evidence="2">
    <location>
        <begin position="364"/>
        <end position="453"/>
    </location>
</feature>
<evidence type="ECO:0000259" key="2">
    <source>
        <dbReference type="Pfam" id="PF19916"/>
    </source>
</evidence>
<dbReference type="Gene3D" id="2.40.10.10">
    <property type="entry name" value="Trypsin-like serine proteases"/>
    <property type="match status" value="1"/>
</dbReference>
<dbReference type="AlphaFoldDB" id="A0A5P2BK02"/>
<evidence type="ECO:0000313" key="5">
    <source>
        <dbReference type="Proteomes" id="UP000323046"/>
    </source>
</evidence>
<dbReference type="InterPro" id="IPR045555">
    <property type="entry name" value="VMAP-M0"/>
</dbReference>
<accession>A0A5P2BK02</accession>
<organism evidence="4 5">
    <name type="scientific">Streptomyces venezuelae</name>
    <dbReference type="NCBI Taxonomy" id="54571"/>
    <lineage>
        <taxon>Bacteria</taxon>
        <taxon>Bacillati</taxon>
        <taxon>Actinomycetota</taxon>
        <taxon>Actinomycetes</taxon>
        <taxon>Kitasatosporales</taxon>
        <taxon>Streptomycetaceae</taxon>
        <taxon>Streptomyces</taxon>
    </lineage>
</organism>
<dbReference type="InterPro" id="IPR043504">
    <property type="entry name" value="Peptidase_S1_PA_chymotrypsin"/>
</dbReference>
<name>A0A5P2BK02_STRVZ</name>
<evidence type="ECO:0008006" key="6">
    <source>
        <dbReference type="Google" id="ProtNLM"/>
    </source>
</evidence>
<dbReference type="Pfam" id="PF19916">
    <property type="entry name" value="VMAP-M0"/>
    <property type="match status" value="1"/>
</dbReference>
<dbReference type="Proteomes" id="UP000323046">
    <property type="component" value="Chromosome"/>
</dbReference>